<dbReference type="Proteomes" id="UP000602395">
    <property type="component" value="Unassembled WGS sequence"/>
</dbReference>
<dbReference type="InterPro" id="IPR009075">
    <property type="entry name" value="AcylCo_DH/oxidase_C"/>
</dbReference>
<name>A0ABR7W9X1_9ACTN</name>
<evidence type="ECO:0000256" key="1">
    <source>
        <dbReference type="ARBA" id="ARBA00001974"/>
    </source>
</evidence>
<dbReference type="InterPro" id="IPR036250">
    <property type="entry name" value="AcylCo_DH-like_C"/>
</dbReference>
<dbReference type="PANTHER" id="PTHR43884">
    <property type="entry name" value="ACYL-COA DEHYDROGENASE"/>
    <property type="match status" value="1"/>
</dbReference>
<reference evidence="7 8" key="1">
    <citation type="submission" date="2020-09" db="EMBL/GenBank/DDBJ databases">
        <title>Novel species in genus Gordonia.</title>
        <authorList>
            <person name="Zhang G."/>
        </authorList>
    </citation>
    <scope>NUCLEOTIDE SEQUENCE [LARGE SCALE GENOMIC DNA]</scope>
    <source>
        <strain evidence="7 8">ON-33</strain>
    </source>
</reference>
<keyword evidence="4" id="KW-0274">FAD</keyword>
<evidence type="ECO:0000256" key="5">
    <source>
        <dbReference type="ARBA" id="ARBA00023002"/>
    </source>
</evidence>
<feature type="domain" description="Acyl-CoA dehydrogenase/oxidase C-terminal" evidence="6">
    <location>
        <begin position="219"/>
        <end position="347"/>
    </location>
</feature>
<evidence type="ECO:0000313" key="8">
    <source>
        <dbReference type="Proteomes" id="UP000602395"/>
    </source>
</evidence>
<evidence type="ECO:0000259" key="6">
    <source>
        <dbReference type="Pfam" id="PF00441"/>
    </source>
</evidence>
<keyword evidence="3" id="KW-0285">Flavoprotein</keyword>
<protein>
    <submittedName>
        <fullName evidence="7">Acyl-CoA dehydrogenase</fullName>
    </submittedName>
</protein>
<dbReference type="Pfam" id="PF00441">
    <property type="entry name" value="Acyl-CoA_dh_1"/>
    <property type="match status" value="1"/>
</dbReference>
<comment type="cofactor">
    <cofactor evidence="1">
        <name>FAD</name>
        <dbReference type="ChEBI" id="CHEBI:57692"/>
    </cofactor>
</comment>
<evidence type="ECO:0000256" key="2">
    <source>
        <dbReference type="ARBA" id="ARBA00009347"/>
    </source>
</evidence>
<evidence type="ECO:0000256" key="4">
    <source>
        <dbReference type="ARBA" id="ARBA00022827"/>
    </source>
</evidence>
<gene>
    <name evidence="7" type="ORF">IDF66_08440</name>
</gene>
<comment type="similarity">
    <text evidence="2">Belongs to the acyl-CoA dehydrogenase family.</text>
</comment>
<dbReference type="SUPFAM" id="SSF47203">
    <property type="entry name" value="Acyl-CoA dehydrogenase C-terminal domain-like"/>
    <property type="match status" value="1"/>
</dbReference>
<evidence type="ECO:0000313" key="7">
    <source>
        <dbReference type="EMBL" id="MBD1319615.1"/>
    </source>
</evidence>
<evidence type="ECO:0000256" key="3">
    <source>
        <dbReference type="ARBA" id="ARBA00022630"/>
    </source>
</evidence>
<keyword evidence="5" id="KW-0560">Oxidoreductase</keyword>
<accession>A0ABR7W9X1</accession>
<dbReference type="Gene3D" id="1.10.540.10">
    <property type="entry name" value="Acyl-CoA dehydrogenase/oxidase, N-terminal domain"/>
    <property type="match status" value="1"/>
</dbReference>
<dbReference type="InterPro" id="IPR037069">
    <property type="entry name" value="AcylCoA_DH/ox_N_sf"/>
</dbReference>
<proteinExistence type="inferred from homology"/>
<dbReference type="CDD" id="cd00567">
    <property type="entry name" value="ACAD"/>
    <property type="match status" value="1"/>
</dbReference>
<dbReference type="EMBL" id="JACWMS010000002">
    <property type="protein sequence ID" value="MBD1319615.1"/>
    <property type="molecule type" value="Genomic_DNA"/>
</dbReference>
<keyword evidence="8" id="KW-1185">Reference proteome</keyword>
<dbReference type="SUPFAM" id="SSF56645">
    <property type="entry name" value="Acyl-CoA dehydrogenase NM domain-like"/>
    <property type="match status" value="1"/>
</dbReference>
<dbReference type="RefSeq" id="WP_190266504.1">
    <property type="nucleotide sequence ID" value="NZ_BAABAD010000005.1"/>
</dbReference>
<dbReference type="PANTHER" id="PTHR43884:SF20">
    <property type="entry name" value="ACYL-COA DEHYDROGENASE FADE28"/>
    <property type="match status" value="1"/>
</dbReference>
<organism evidence="7 8">
    <name type="scientific">Gordonia hankookensis</name>
    <dbReference type="NCBI Taxonomy" id="589403"/>
    <lineage>
        <taxon>Bacteria</taxon>
        <taxon>Bacillati</taxon>
        <taxon>Actinomycetota</taxon>
        <taxon>Actinomycetes</taxon>
        <taxon>Mycobacteriales</taxon>
        <taxon>Gordoniaceae</taxon>
        <taxon>Gordonia</taxon>
    </lineage>
</organism>
<dbReference type="Gene3D" id="1.20.140.10">
    <property type="entry name" value="Butyryl-CoA Dehydrogenase, subunit A, domain 3"/>
    <property type="match status" value="1"/>
</dbReference>
<sequence length="356" mass="37846">MDFALSTDRQDLADAERAWLQKHDPILERRPSIDDGPAAVSSTMRRHVTEAGYAGLLTKEVGATNVDLLVLVEAHGWAGSPVPLAEVAIAVGLLETMGHRAWEAAAAGDEIVIPVRPPTSGRLDAEQVGDGLRIRGTTAPATGLVDADRIVLVAQTADGGDVVAVIPVRDVEIRVRDTLDLLRSWAVVDIDVSIAAEHWASMPTGTVGTVTDQLATFRAVDALGCADRLLGLAVEYAGQRAQFDKPIGSFQAVKHHLANMALAVEASRSTLWAAALALDGDDATVRARAVSSAVAFACQSASDVAQLALQVHGGIGFTWEHDVHLMIRRIKVDELLDGSVDDHRRRIVDLQVVAAD</sequence>
<dbReference type="InterPro" id="IPR009100">
    <property type="entry name" value="AcylCoA_DH/oxidase_NM_dom_sf"/>
</dbReference>
<comment type="caution">
    <text evidence="7">The sequence shown here is derived from an EMBL/GenBank/DDBJ whole genome shotgun (WGS) entry which is preliminary data.</text>
</comment>